<dbReference type="AlphaFoldDB" id="A0A9P4N4C1"/>
<reference evidence="2" key="1">
    <citation type="journal article" date="2020" name="Stud. Mycol.">
        <title>101 Dothideomycetes genomes: A test case for predicting lifestyles and emergence of pathogens.</title>
        <authorList>
            <person name="Haridas S."/>
            <person name="Albert R."/>
            <person name="Binder M."/>
            <person name="Bloem J."/>
            <person name="LaButti K."/>
            <person name="Salamov A."/>
            <person name="Andreopoulos B."/>
            <person name="Baker S."/>
            <person name="Barry K."/>
            <person name="Bills G."/>
            <person name="Bluhm B."/>
            <person name="Cannon C."/>
            <person name="Castanera R."/>
            <person name="Culley D."/>
            <person name="Daum C."/>
            <person name="Ezra D."/>
            <person name="Gonzalez J."/>
            <person name="Henrissat B."/>
            <person name="Kuo A."/>
            <person name="Liang C."/>
            <person name="Lipzen A."/>
            <person name="Lutzoni F."/>
            <person name="Magnuson J."/>
            <person name="Mondo S."/>
            <person name="Nolan M."/>
            <person name="Ohm R."/>
            <person name="Pangilinan J."/>
            <person name="Park H.-J."/>
            <person name="Ramirez L."/>
            <person name="Alfaro M."/>
            <person name="Sun H."/>
            <person name="Tritt A."/>
            <person name="Yoshinaga Y."/>
            <person name="Zwiers L.-H."/>
            <person name="Turgeon B."/>
            <person name="Goodwin S."/>
            <person name="Spatafora J."/>
            <person name="Crous P."/>
            <person name="Grigoriev I."/>
        </authorList>
    </citation>
    <scope>NUCLEOTIDE SEQUENCE [LARGE SCALE GENOMIC DNA]</scope>
    <source>
        <strain evidence="2">CBS 304.66</strain>
    </source>
</reference>
<dbReference type="EMBL" id="ML986650">
    <property type="protein sequence ID" value="KAF2261749.1"/>
    <property type="molecule type" value="Genomic_DNA"/>
</dbReference>
<evidence type="ECO:0000313" key="2">
    <source>
        <dbReference type="Proteomes" id="UP000800093"/>
    </source>
</evidence>
<proteinExistence type="predicted"/>
<accession>A0A9P4N4C1</accession>
<name>A0A9P4N4C1_9PLEO</name>
<evidence type="ECO:0000313" key="1">
    <source>
        <dbReference type="EMBL" id="KAF2261749.1"/>
    </source>
</evidence>
<sequence length="101" mass="11007">MCIMRYGRGVKQTRRRAPCPVVVDAHISSLHSSYSKAESWTSGAVEGNMWEGEGGDGGRLPYYLPGQHGVGACYVLACRLVAPKVARELLRISGKQKALCR</sequence>
<dbReference type="Proteomes" id="UP000800093">
    <property type="component" value="Unassembled WGS sequence"/>
</dbReference>
<keyword evidence="2" id="KW-1185">Reference proteome</keyword>
<organism evidence="1 2">
    <name type="scientific">Lojkania enalia</name>
    <dbReference type="NCBI Taxonomy" id="147567"/>
    <lineage>
        <taxon>Eukaryota</taxon>
        <taxon>Fungi</taxon>
        <taxon>Dikarya</taxon>
        <taxon>Ascomycota</taxon>
        <taxon>Pezizomycotina</taxon>
        <taxon>Dothideomycetes</taxon>
        <taxon>Pleosporomycetidae</taxon>
        <taxon>Pleosporales</taxon>
        <taxon>Pleosporales incertae sedis</taxon>
        <taxon>Lojkania</taxon>
    </lineage>
</organism>
<gene>
    <name evidence="1" type="ORF">CC78DRAFT_339672</name>
</gene>
<comment type="caution">
    <text evidence="1">The sequence shown here is derived from an EMBL/GenBank/DDBJ whole genome shotgun (WGS) entry which is preliminary data.</text>
</comment>
<protein>
    <submittedName>
        <fullName evidence="1">Uncharacterized protein</fullName>
    </submittedName>
</protein>